<feature type="domain" description="BD-FAE-like" evidence="2">
    <location>
        <begin position="130"/>
        <end position="316"/>
    </location>
</feature>
<dbReference type="InterPro" id="IPR049492">
    <property type="entry name" value="BD-FAE-like_dom"/>
</dbReference>
<dbReference type="SUPFAM" id="SSF53474">
    <property type="entry name" value="alpha/beta-Hydrolases"/>
    <property type="match status" value="1"/>
</dbReference>
<organism evidence="3 4">
    <name type="scientific">Pseudoxanthomonas gei</name>
    <dbReference type="NCBI Taxonomy" id="1383030"/>
    <lineage>
        <taxon>Bacteria</taxon>
        <taxon>Pseudomonadati</taxon>
        <taxon>Pseudomonadota</taxon>
        <taxon>Gammaproteobacteria</taxon>
        <taxon>Lysobacterales</taxon>
        <taxon>Lysobacteraceae</taxon>
        <taxon>Pseudoxanthomonas</taxon>
    </lineage>
</organism>
<keyword evidence="4" id="KW-1185">Reference proteome</keyword>
<dbReference type="InterPro" id="IPR029058">
    <property type="entry name" value="AB_hydrolase_fold"/>
</dbReference>
<dbReference type="Pfam" id="PF20434">
    <property type="entry name" value="BD-FAE"/>
    <property type="match status" value="1"/>
</dbReference>
<evidence type="ECO:0000313" key="4">
    <source>
        <dbReference type="Proteomes" id="UP001429354"/>
    </source>
</evidence>
<evidence type="ECO:0000259" key="2">
    <source>
        <dbReference type="Pfam" id="PF20434"/>
    </source>
</evidence>
<dbReference type="Gene3D" id="3.40.50.1820">
    <property type="entry name" value="alpha/beta hydrolase"/>
    <property type="match status" value="1"/>
</dbReference>
<comment type="caution">
    <text evidence="3">The sequence shown here is derived from an EMBL/GenBank/DDBJ whole genome shotgun (WGS) entry which is preliminary data.</text>
</comment>
<protein>
    <submittedName>
        <fullName evidence="3">Alpha/beta hydrolase</fullName>
    </submittedName>
</protein>
<gene>
    <name evidence="3" type="ORF">DT603_14760</name>
</gene>
<proteinExistence type="predicted"/>
<name>A0ABX0AHP0_9GAMM</name>
<sequence length="358" mass="38772">MIETPYGLLLHVFAAMRVQPRRRAADRVCKQQACVHRVDAFTRTTQGCIQGHRLIRIHDAIVAAAGHDHLPIPPTGPDSMTPSFPLRGLVAASVALLIAACQSVAFSVANRGIAAASASMVYDTRHGLALDIYRPAARTTVPTAVVLFFYGGNWKSGKREDYRFVGQRLAQQGVLAIVADYRTWPRTTFPGFVEDGARAVAWSRDHATDYGGDPKRLFVAGHSAGAQIAALIGTDRRYLAAHAMKPRDLAGVIGLSGPYDFAITGGYEEVFGPREQWPRAQAVNFVGGDEPPFLLIHGASDTTVEAKDSQELTNKLRAMGGEAELVWIQGGHIAPLQAFYAPQRNPAAMQAMKDFLGE</sequence>
<dbReference type="PANTHER" id="PTHR48081">
    <property type="entry name" value="AB HYDROLASE SUPERFAMILY PROTEIN C4A8.06C"/>
    <property type="match status" value="1"/>
</dbReference>
<dbReference type="EMBL" id="QOVG01000012">
    <property type="protein sequence ID" value="NDK40102.1"/>
    <property type="molecule type" value="Genomic_DNA"/>
</dbReference>
<reference evidence="3 4" key="1">
    <citation type="submission" date="2018-07" db="EMBL/GenBank/DDBJ databases">
        <title>Whole genome Sequencing of Pseudoxanthomonas gei KCTC 32298 (T).</title>
        <authorList>
            <person name="Kumar S."/>
            <person name="Bansal K."/>
            <person name="Kaur A."/>
            <person name="Patil P."/>
            <person name="Sharma S."/>
            <person name="Patil P.B."/>
        </authorList>
    </citation>
    <scope>NUCLEOTIDE SEQUENCE [LARGE SCALE GENOMIC DNA]</scope>
    <source>
        <strain evidence="3 4">KCTC 32298</strain>
    </source>
</reference>
<dbReference type="Proteomes" id="UP001429354">
    <property type="component" value="Unassembled WGS sequence"/>
</dbReference>
<dbReference type="PANTHER" id="PTHR48081:SF9">
    <property type="entry name" value="CARBOXYLESTERASE"/>
    <property type="match status" value="1"/>
</dbReference>
<dbReference type="GO" id="GO:0016787">
    <property type="term" value="F:hydrolase activity"/>
    <property type="evidence" value="ECO:0007669"/>
    <property type="project" value="UniProtKB-KW"/>
</dbReference>
<accession>A0ABX0AHP0</accession>
<keyword evidence="1 3" id="KW-0378">Hydrolase</keyword>
<evidence type="ECO:0000256" key="1">
    <source>
        <dbReference type="ARBA" id="ARBA00022801"/>
    </source>
</evidence>
<dbReference type="InterPro" id="IPR050300">
    <property type="entry name" value="GDXG_lipolytic_enzyme"/>
</dbReference>
<evidence type="ECO:0000313" key="3">
    <source>
        <dbReference type="EMBL" id="NDK40102.1"/>
    </source>
</evidence>